<feature type="compositionally biased region" description="Basic and acidic residues" evidence="1">
    <location>
        <begin position="166"/>
        <end position="177"/>
    </location>
</feature>
<reference evidence="3 4" key="1">
    <citation type="submission" date="2014-03" db="EMBL/GenBank/DDBJ databases">
        <title>Draft genome sequence of the novel thermoacidophilic archaea Acidianus copahuensis ALE1 strain, isolated from Copahue volcanic area in Neuquen Argentina.</title>
        <authorList>
            <person name="Urbieta M.S."/>
            <person name="Rascovan N."/>
            <person name="Castro C."/>
            <person name="Revale S."/>
            <person name="Giaveno M.A."/>
            <person name="Vazquez M.P."/>
            <person name="Donati E.R."/>
        </authorList>
    </citation>
    <scope>NUCLEOTIDE SEQUENCE [LARGE SCALE GENOMIC DNA]</scope>
    <source>
        <strain evidence="3 4">ALE1</strain>
    </source>
</reference>
<dbReference type="InterPro" id="IPR002782">
    <property type="entry name" value="Mut7-C_RNAse_dom"/>
</dbReference>
<dbReference type="InterPro" id="IPR029060">
    <property type="entry name" value="PIN-like_dom_sf"/>
</dbReference>
<dbReference type="PANTHER" id="PTHR39081:SF1">
    <property type="entry name" value="MUT7-C RNASE DOMAIN-CONTAINING PROTEIN"/>
    <property type="match status" value="1"/>
</dbReference>
<evidence type="ECO:0000259" key="2">
    <source>
        <dbReference type="Pfam" id="PF01927"/>
    </source>
</evidence>
<protein>
    <recommendedName>
        <fullName evidence="2">Mut7-C RNAse domain-containing protein</fullName>
    </recommendedName>
</protein>
<dbReference type="OrthoDB" id="1266at2157"/>
<feature type="domain" description="Mut7-C RNAse" evidence="2">
    <location>
        <begin position="2"/>
        <end position="111"/>
    </location>
</feature>
<keyword evidence="4" id="KW-1185">Reference proteome</keyword>
<organism evidence="3 4">
    <name type="scientific">Candidatus Acidianus copahuensis</name>
    <dbReference type="NCBI Taxonomy" id="1160895"/>
    <lineage>
        <taxon>Archaea</taxon>
        <taxon>Thermoproteota</taxon>
        <taxon>Thermoprotei</taxon>
        <taxon>Sulfolobales</taxon>
        <taxon>Sulfolobaceae</taxon>
        <taxon>Acidianus</taxon>
    </lineage>
</organism>
<evidence type="ECO:0000313" key="4">
    <source>
        <dbReference type="Proteomes" id="UP000024332"/>
    </source>
</evidence>
<evidence type="ECO:0000256" key="1">
    <source>
        <dbReference type="SAM" id="MobiDB-lite"/>
    </source>
</evidence>
<sequence length="177" mass="20761">MQKFILDAMMGRLARWLRILGYDTLYNNSYEDWKIIKIAQNEKRIIVTRDRGLCARALKIGIECFLALPADSVIITLAKLSLKYDIDLSVNLDASRCSVCNGILRKVEKNKWLCTSCNKEYWKGKHWSTIPEILIKAQKEREKMYEQYKHPRTRSREGEDSSQISKKSDREEIKTIK</sequence>
<feature type="region of interest" description="Disordered" evidence="1">
    <location>
        <begin position="145"/>
        <end position="177"/>
    </location>
</feature>
<feature type="compositionally biased region" description="Basic and acidic residues" evidence="1">
    <location>
        <begin position="145"/>
        <end position="159"/>
    </location>
</feature>
<name>A0A031LKE5_9CREN</name>
<dbReference type="Proteomes" id="UP000024332">
    <property type="component" value="Unassembled WGS sequence"/>
</dbReference>
<dbReference type="PANTHER" id="PTHR39081">
    <property type="entry name" value="MUT7-C DOMAIN-CONTAINING PROTEIN"/>
    <property type="match status" value="1"/>
</dbReference>
<evidence type="ECO:0000313" key="3">
    <source>
        <dbReference type="EMBL" id="EZQ03813.1"/>
    </source>
</evidence>
<gene>
    <name evidence="3" type="ORF">CM19_08800</name>
</gene>
<dbReference type="RefSeq" id="WP_048099993.1">
    <property type="nucleotide sequence ID" value="NZ_JFZT01000047.1"/>
</dbReference>
<dbReference type="EMBL" id="JFZT01000047">
    <property type="protein sequence ID" value="EZQ03813.1"/>
    <property type="molecule type" value="Genomic_DNA"/>
</dbReference>
<dbReference type="AlphaFoldDB" id="A0A031LKE5"/>
<accession>A0A031LKE5</accession>
<dbReference type="SUPFAM" id="SSF88723">
    <property type="entry name" value="PIN domain-like"/>
    <property type="match status" value="1"/>
</dbReference>
<proteinExistence type="predicted"/>
<comment type="caution">
    <text evidence="3">The sequence shown here is derived from an EMBL/GenBank/DDBJ whole genome shotgun (WGS) entry which is preliminary data.</text>
</comment>
<dbReference type="Gene3D" id="3.40.50.1010">
    <property type="entry name" value="5'-nuclease"/>
    <property type="match status" value="1"/>
</dbReference>
<dbReference type="Pfam" id="PF01927">
    <property type="entry name" value="Mut7-C"/>
    <property type="match status" value="1"/>
</dbReference>
<dbReference type="STRING" id="1160895.CM19_08800"/>